<dbReference type="SUPFAM" id="SSF53474">
    <property type="entry name" value="alpha/beta-Hydrolases"/>
    <property type="match status" value="1"/>
</dbReference>
<dbReference type="Gene3D" id="3.40.50.1820">
    <property type="entry name" value="alpha/beta hydrolase"/>
    <property type="match status" value="1"/>
</dbReference>
<evidence type="ECO:0000313" key="4">
    <source>
        <dbReference type="WBParaSite" id="jg6029"/>
    </source>
</evidence>
<protein>
    <submittedName>
        <fullName evidence="4">Alpha/beta hydrolase fold-3 domain-containing protein</fullName>
    </submittedName>
</protein>
<dbReference type="InterPro" id="IPR050300">
    <property type="entry name" value="GDXG_lipolytic_enzyme"/>
</dbReference>
<feature type="domain" description="Alpha/beta hydrolase fold-3" evidence="2">
    <location>
        <begin position="95"/>
        <end position="198"/>
    </location>
</feature>
<proteinExistence type="predicted"/>
<dbReference type="Pfam" id="PF07859">
    <property type="entry name" value="Abhydrolase_3"/>
    <property type="match status" value="1"/>
</dbReference>
<dbReference type="GO" id="GO:0004061">
    <property type="term" value="F:arylformamidase activity"/>
    <property type="evidence" value="ECO:0007669"/>
    <property type="project" value="TreeGrafter"/>
</dbReference>
<dbReference type="AlphaFoldDB" id="A0A915EHR1"/>
<keyword evidence="1" id="KW-0378">Hydrolase</keyword>
<name>A0A915EHR1_9BILA</name>
<accession>A0A915EHR1</accession>
<reference evidence="4" key="1">
    <citation type="submission" date="2022-11" db="UniProtKB">
        <authorList>
            <consortium name="WormBaseParasite"/>
        </authorList>
    </citation>
    <scope>IDENTIFICATION</scope>
</reference>
<dbReference type="Proteomes" id="UP000887574">
    <property type="component" value="Unplaced"/>
</dbReference>
<dbReference type="PANTHER" id="PTHR48081">
    <property type="entry name" value="AB HYDROLASE SUPERFAMILY PROTEIN C4A8.06C"/>
    <property type="match status" value="1"/>
</dbReference>
<dbReference type="InterPro" id="IPR013094">
    <property type="entry name" value="AB_hydrolase_3"/>
</dbReference>
<organism evidence="3 4">
    <name type="scientific">Ditylenchus dipsaci</name>
    <dbReference type="NCBI Taxonomy" id="166011"/>
    <lineage>
        <taxon>Eukaryota</taxon>
        <taxon>Metazoa</taxon>
        <taxon>Ecdysozoa</taxon>
        <taxon>Nematoda</taxon>
        <taxon>Chromadorea</taxon>
        <taxon>Rhabditida</taxon>
        <taxon>Tylenchina</taxon>
        <taxon>Tylenchomorpha</taxon>
        <taxon>Sphaerularioidea</taxon>
        <taxon>Anguinidae</taxon>
        <taxon>Anguininae</taxon>
        <taxon>Ditylenchus</taxon>
    </lineage>
</organism>
<dbReference type="InterPro" id="IPR029058">
    <property type="entry name" value="AB_hydrolase_fold"/>
</dbReference>
<keyword evidence="3" id="KW-1185">Reference proteome</keyword>
<evidence type="ECO:0000259" key="2">
    <source>
        <dbReference type="Pfam" id="PF07859"/>
    </source>
</evidence>
<evidence type="ECO:0000256" key="1">
    <source>
        <dbReference type="ARBA" id="ARBA00022801"/>
    </source>
</evidence>
<evidence type="ECO:0000313" key="3">
    <source>
        <dbReference type="Proteomes" id="UP000887574"/>
    </source>
</evidence>
<dbReference type="WBParaSite" id="jg6029">
    <property type="protein sequence ID" value="jg6029"/>
    <property type="gene ID" value="jg6029"/>
</dbReference>
<dbReference type="PANTHER" id="PTHR48081:SF33">
    <property type="entry name" value="KYNURENINE FORMAMIDASE"/>
    <property type="match status" value="1"/>
</dbReference>
<sequence>MAGDDQCPDLDLAFSCSYWTENNKLSPNEVIQNFIEFKTEYFIKMWKRFRINWTFPTEVLYFAFVFYTHYLHSTIFDQRLDLWGADEAPDLTSLLVYIHGGYWQEGDKSLSTSLVEPLVQHGICVAVVGYDLAPAKTIVQIAQQIVQALQWLTKRYPNCKLTVAGHSAGAHLAVKAIEISETDLKIHKLALFCGVYTKLEELKDTYIGKNIRLNLDTALEANVNFEKFLQNFSPGHILILNAEYDAPKIKDQKNWLEENLKSSSINFHSMTISNTNHFSIIEGLNSMEETQTKALLKFIKD</sequence>